<comment type="catalytic activity">
    <reaction evidence="13">
        <text>L-cysteinyl-[protein] + hexadecanoyl-CoA = S-hexadecanoyl-L-cysteinyl-[protein] + CoA</text>
        <dbReference type="Rhea" id="RHEA:36683"/>
        <dbReference type="Rhea" id="RHEA-COMP:10131"/>
        <dbReference type="Rhea" id="RHEA-COMP:11032"/>
        <dbReference type="ChEBI" id="CHEBI:29950"/>
        <dbReference type="ChEBI" id="CHEBI:57287"/>
        <dbReference type="ChEBI" id="CHEBI:57379"/>
        <dbReference type="ChEBI" id="CHEBI:74151"/>
        <dbReference type="EC" id="2.3.1.225"/>
    </reaction>
    <physiologicalReaction direction="left-to-right" evidence="13">
        <dbReference type="Rhea" id="RHEA:36684"/>
    </physiologicalReaction>
</comment>
<evidence type="ECO:0000256" key="11">
    <source>
        <dbReference type="ARBA" id="ARBA00023315"/>
    </source>
</evidence>
<dbReference type="CTD" id="555918"/>
<keyword evidence="7" id="KW-0496">Mitochondrion</keyword>
<feature type="domain" description="Palmitoyltransferase DHHC" evidence="16">
    <location>
        <begin position="102"/>
        <end position="222"/>
    </location>
</feature>
<keyword evidence="8 14" id="KW-0472">Membrane</keyword>
<sequence>MPACAGERFKPSAYIPVATAACLLVGSSTLFFVFTGPWLAERICLAVPVCAGVVFFFVLANFTMATFMDPGVLPRAGEDEDKDDDLRAPLYKNVEVRGIQVRMKWCTSCHFYRPPRCSHCSVCDHCVEDFDHHCPWVNNCIGKRNYRYFFLFLLTLSVHMLAIFSGGLLYVTEHLEDLWALEATVTVVVMSISGLFFLPVLGLACFHLVLVARGRTTNEQVTGKFQEGVNPFTKGCYGNVKSVMCSPLSPRYIGKQRKKTPIKIQPPFKRPESDRETPVKIRDNGVQTNIIPNKAVEGVNEPDSQRLSTPPPLPPKPDPVLLRNHLAALEESLLYSRSSFPSAQPAGTLRPSLDPLSKLGPLSSREEVRQTMETIMQTGARTQDFSSDPNLGFPSSTMPLNSLTLNSRSLSLRHAHRYRDRPPLSSQTSEALTSTGLASQSLRLSPSVLTSRGSSLSYDSLLGPGENGSQRGLPLLGYQAPYFPLDSGGLVLGLSRGPEPQRHSPHTRSPVFMGMTRQSPQPREPSPVRYDNLSKAIMASIQERRELDERDKLTQRHSPAALGYAPDAGVYDTPSRRSLPPEGFRGPPSRGPTPPAYGSREFLMSSAAYGYGSRVGLSCSSTSSLSRAPRIACSSTSSLSRTPRNNSCSSTSSLSRAPRTSSSPLQSHPPGGITTQDRSLSPSYHSIECHLQESPSAMPYSPTSYATPRGLSFISDTETRDEPP</sequence>
<dbReference type="GO" id="GO:0019706">
    <property type="term" value="F:protein-cysteine S-palmitoyltransferase activity"/>
    <property type="evidence" value="ECO:0007669"/>
    <property type="project" value="UniProtKB-EC"/>
</dbReference>
<keyword evidence="4 14" id="KW-0812">Transmembrane</keyword>
<evidence type="ECO:0000313" key="18">
    <source>
        <dbReference type="RefSeq" id="XP_012696018.2"/>
    </source>
</evidence>
<evidence type="ECO:0000256" key="15">
    <source>
        <dbReference type="SAM" id="MobiDB-lite"/>
    </source>
</evidence>
<dbReference type="RefSeq" id="XP_012696018.2">
    <property type="nucleotide sequence ID" value="XM_012840564.2"/>
</dbReference>
<evidence type="ECO:0000256" key="1">
    <source>
        <dbReference type="ARBA" id="ARBA00004225"/>
    </source>
</evidence>
<feature type="region of interest" description="Disordered" evidence="15">
    <location>
        <begin position="291"/>
        <end position="316"/>
    </location>
</feature>
<feature type="transmembrane region" description="Helical" evidence="14">
    <location>
        <begin position="183"/>
        <end position="210"/>
    </location>
</feature>
<keyword evidence="10" id="KW-0449">Lipoprotein</keyword>
<feature type="compositionally biased region" description="Low complexity" evidence="15">
    <location>
        <begin position="640"/>
        <end position="665"/>
    </location>
</feature>
<dbReference type="GO" id="GO:0031966">
    <property type="term" value="C:mitochondrial membrane"/>
    <property type="evidence" value="ECO:0007669"/>
    <property type="project" value="UniProtKB-SubCell"/>
</dbReference>
<keyword evidence="6" id="KW-0333">Golgi apparatus</keyword>
<evidence type="ECO:0000256" key="9">
    <source>
        <dbReference type="ARBA" id="ARBA00023139"/>
    </source>
</evidence>
<evidence type="ECO:0000256" key="2">
    <source>
        <dbReference type="ARBA" id="ARBA00004653"/>
    </source>
</evidence>
<evidence type="ECO:0000256" key="6">
    <source>
        <dbReference type="ARBA" id="ARBA00023034"/>
    </source>
</evidence>
<feature type="compositionally biased region" description="Polar residues" evidence="15">
    <location>
        <begin position="673"/>
        <end position="684"/>
    </location>
</feature>
<keyword evidence="11 14" id="KW-0012">Acyltransferase</keyword>
<feature type="transmembrane region" description="Helical" evidence="14">
    <location>
        <begin position="148"/>
        <end position="171"/>
    </location>
</feature>
<feature type="region of interest" description="Disordered" evidence="15">
    <location>
        <begin position="418"/>
        <end position="438"/>
    </location>
</feature>
<feature type="compositionally biased region" description="Polar residues" evidence="15">
    <location>
        <begin position="424"/>
        <end position="438"/>
    </location>
</feature>
<evidence type="ECO:0000256" key="4">
    <source>
        <dbReference type="ARBA" id="ARBA00022692"/>
    </source>
</evidence>
<gene>
    <name evidence="18" type="primary">zdhhc8a</name>
</gene>
<feature type="transmembrane region" description="Helical" evidence="14">
    <location>
        <begin position="12"/>
        <end position="34"/>
    </location>
</feature>
<dbReference type="Proteomes" id="UP000515152">
    <property type="component" value="Chromosome 21"/>
</dbReference>
<feature type="region of interest" description="Disordered" evidence="15">
    <location>
        <begin position="341"/>
        <end position="362"/>
    </location>
</feature>
<evidence type="ECO:0000256" key="12">
    <source>
        <dbReference type="ARBA" id="ARBA00023463"/>
    </source>
</evidence>
<evidence type="ECO:0000256" key="7">
    <source>
        <dbReference type="ARBA" id="ARBA00023128"/>
    </source>
</evidence>
<accession>A0A6P3WDQ3</accession>
<evidence type="ECO:0000256" key="3">
    <source>
        <dbReference type="ARBA" id="ARBA00022679"/>
    </source>
</evidence>
<name>A0A6P3WDQ3_CLUHA</name>
<feature type="region of interest" description="Disordered" evidence="15">
    <location>
        <begin position="633"/>
        <end position="724"/>
    </location>
</feature>
<proteinExistence type="inferred from homology"/>
<evidence type="ECO:0000256" key="8">
    <source>
        <dbReference type="ARBA" id="ARBA00023136"/>
    </source>
</evidence>
<organism evidence="17 18">
    <name type="scientific">Clupea harengus</name>
    <name type="common">Atlantic herring</name>
    <dbReference type="NCBI Taxonomy" id="7950"/>
    <lineage>
        <taxon>Eukaryota</taxon>
        <taxon>Metazoa</taxon>
        <taxon>Chordata</taxon>
        <taxon>Craniata</taxon>
        <taxon>Vertebrata</taxon>
        <taxon>Euteleostomi</taxon>
        <taxon>Actinopterygii</taxon>
        <taxon>Neopterygii</taxon>
        <taxon>Teleostei</taxon>
        <taxon>Clupei</taxon>
        <taxon>Clupeiformes</taxon>
        <taxon>Clupeoidei</taxon>
        <taxon>Clupeidae</taxon>
        <taxon>Clupea</taxon>
    </lineage>
</organism>
<keyword evidence="5 14" id="KW-1133">Transmembrane helix</keyword>
<evidence type="ECO:0000256" key="10">
    <source>
        <dbReference type="ARBA" id="ARBA00023288"/>
    </source>
</evidence>
<feature type="region of interest" description="Disordered" evidence="15">
    <location>
        <begin position="546"/>
        <end position="599"/>
    </location>
</feature>
<dbReference type="Pfam" id="PF01529">
    <property type="entry name" value="DHHC"/>
    <property type="match status" value="1"/>
</dbReference>
<reference evidence="18" key="1">
    <citation type="submission" date="2025-08" db="UniProtKB">
        <authorList>
            <consortium name="RefSeq"/>
        </authorList>
    </citation>
    <scope>IDENTIFICATION</scope>
</reference>
<dbReference type="OrthoDB" id="4096362at2759"/>
<evidence type="ECO:0000256" key="13">
    <source>
        <dbReference type="ARBA" id="ARBA00047790"/>
    </source>
</evidence>
<feature type="transmembrane region" description="Helical" evidence="14">
    <location>
        <begin position="46"/>
        <end position="67"/>
    </location>
</feature>
<dbReference type="PANTHER" id="PTHR12349">
    <property type="entry name" value="ANKYRIN REPEAT AND LEM DOMAIN-CONTAINING PROTEIN 2"/>
    <property type="match status" value="1"/>
</dbReference>
<protein>
    <recommendedName>
        <fullName evidence="14">Palmitoyltransferase</fullName>
        <ecNumber evidence="14">2.3.1.225</ecNumber>
    </recommendedName>
</protein>
<dbReference type="GeneID" id="105911735"/>
<feature type="region of interest" description="Disordered" evidence="15">
    <location>
        <begin position="494"/>
        <end position="530"/>
    </location>
</feature>
<dbReference type="EC" id="2.3.1.225" evidence="14"/>
<dbReference type="InterPro" id="IPR001594">
    <property type="entry name" value="Palmitoyltrfase_DHHC"/>
</dbReference>
<evidence type="ECO:0000256" key="14">
    <source>
        <dbReference type="RuleBase" id="RU079119"/>
    </source>
</evidence>
<dbReference type="PROSITE" id="PS50216">
    <property type="entry name" value="DHHC"/>
    <property type="match status" value="1"/>
</dbReference>
<evidence type="ECO:0000259" key="16">
    <source>
        <dbReference type="Pfam" id="PF01529"/>
    </source>
</evidence>
<dbReference type="PANTHER" id="PTHR12349:SF1">
    <property type="entry name" value="PALMITOYLTRANSFERASE ZDHHC8"/>
    <property type="match status" value="1"/>
</dbReference>
<dbReference type="AlphaFoldDB" id="A0A6P3WDQ3"/>
<dbReference type="KEGG" id="char:105911735"/>
<comment type="similarity">
    <text evidence="12">Belongs to the DHHC palmitoyltransferase family. ERF2/ZDHHC9 subfamily.</text>
</comment>
<dbReference type="GO" id="GO:0000139">
    <property type="term" value="C:Golgi membrane"/>
    <property type="evidence" value="ECO:0007669"/>
    <property type="project" value="UniProtKB-SubCell"/>
</dbReference>
<keyword evidence="9" id="KW-0564">Palmitate</keyword>
<comment type="subcellular location">
    <subcellularLocation>
        <location evidence="2">Golgi apparatus membrane</location>
        <topology evidence="2">Multi-pass membrane protein</topology>
    </subcellularLocation>
    <subcellularLocation>
        <location evidence="1">Mitochondrion membrane</location>
        <topology evidence="1">Multi-pass membrane protein</topology>
    </subcellularLocation>
</comment>
<evidence type="ECO:0000313" key="17">
    <source>
        <dbReference type="Proteomes" id="UP000515152"/>
    </source>
</evidence>
<comment type="domain">
    <text evidence="14">The DHHC domain is required for palmitoyltransferase activity.</text>
</comment>
<keyword evidence="17" id="KW-1185">Reference proteome</keyword>
<keyword evidence="3 14" id="KW-0808">Transferase</keyword>
<evidence type="ECO:0000256" key="5">
    <source>
        <dbReference type="ARBA" id="ARBA00022989"/>
    </source>
</evidence>